<dbReference type="Proteomes" id="UP000027178">
    <property type="component" value="Unassembled WGS sequence"/>
</dbReference>
<accession>A0A066Z988</accession>
<protein>
    <recommendedName>
        <fullName evidence="3">SalK</fullName>
    </recommendedName>
</protein>
<evidence type="ECO:0000313" key="1">
    <source>
        <dbReference type="EMBL" id="KDN86891.1"/>
    </source>
</evidence>
<proteinExistence type="predicted"/>
<dbReference type="InterPro" id="IPR054058">
    <property type="entry name" value="HTH_67"/>
</dbReference>
<dbReference type="PATRIC" id="fig|1348663.4.peg.1280"/>
<gene>
    <name evidence="1" type="ORF">KCH_13370</name>
</gene>
<dbReference type="EMBL" id="JNBY01000051">
    <property type="protein sequence ID" value="KDN86891.1"/>
    <property type="molecule type" value="Genomic_DNA"/>
</dbReference>
<dbReference type="eggNOG" id="COG1846">
    <property type="taxonomic scope" value="Bacteria"/>
</dbReference>
<comment type="caution">
    <text evidence="1">The sequence shown here is derived from an EMBL/GenBank/DDBJ whole genome shotgun (WGS) entry which is preliminary data.</text>
</comment>
<dbReference type="OrthoDB" id="157052at2"/>
<dbReference type="AlphaFoldDB" id="A0A066Z988"/>
<organism evidence="1 2">
    <name type="scientific">Kitasatospora cheerisanensis KCTC 2395</name>
    <dbReference type="NCBI Taxonomy" id="1348663"/>
    <lineage>
        <taxon>Bacteria</taxon>
        <taxon>Bacillati</taxon>
        <taxon>Actinomycetota</taxon>
        <taxon>Actinomycetes</taxon>
        <taxon>Kitasatosporales</taxon>
        <taxon>Streptomycetaceae</taxon>
        <taxon>Kitasatospora</taxon>
    </lineage>
</organism>
<reference evidence="1 2" key="1">
    <citation type="submission" date="2014-05" db="EMBL/GenBank/DDBJ databases">
        <title>Draft Genome Sequence of Kitasatospora cheerisanensis KCTC 2395.</title>
        <authorList>
            <person name="Nam D.H."/>
        </authorList>
    </citation>
    <scope>NUCLEOTIDE SEQUENCE [LARGE SCALE GENOMIC DNA]</scope>
    <source>
        <strain evidence="1 2">KCTC 2395</strain>
    </source>
</reference>
<evidence type="ECO:0008006" key="3">
    <source>
        <dbReference type="Google" id="ProtNLM"/>
    </source>
</evidence>
<dbReference type="RefSeq" id="WP_035859853.1">
    <property type="nucleotide sequence ID" value="NZ_KK853997.1"/>
</dbReference>
<keyword evidence="2" id="KW-1185">Reference proteome</keyword>
<dbReference type="HOGENOM" id="CLU_061724_0_0_11"/>
<evidence type="ECO:0000313" key="2">
    <source>
        <dbReference type="Proteomes" id="UP000027178"/>
    </source>
</evidence>
<sequence>MSEPVHPARALWRLFEPVYAVAFLQPESRAAFEGIGLDGSWRGYFAARSAPLGAVDAPQVIAAFFSFAPRMVESALPEVWKHASPEQALAARVESSAAALARLLEPVDVGQVAEAAAALEQAVARLDCAGRVLASANVALPRPADRFGQLWQAANDLREHRGDGHVAALVAAGLDGCEAPVLHCALDADRRVLQPMRGWTDQEWDAAAARLAERGWLTPEGAVTELGRSGHQAVEAATDLAAGRVWEGLSQPELDRLTAVLRPIAAICRARMPINPLAMPPVEP</sequence>
<dbReference type="Pfam" id="PF21863">
    <property type="entry name" value="HTH_67"/>
    <property type="match status" value="1"/>
</dbReference>
<name>A0A066Z988_9ACTN</name>
<dbReference type="NCBIfam" id="NF047719">
    <property type="entry name" value="SCO6745_fam_HTH"/>
    <property type="match status" value="1"/>
</dbReference>